<evidence type="ECO:0000313" key="9">
    <source>
        <dbReference type="EMBL" id="CTQ50952.1"/>
    </source>
</evidence>
<dbReference type="Pfam" id="PF00145">
    <property type="entry name" value="DNA_methylase"/>
    <property type="match status" value="1"/>
</dbReference>
<dbReference type="Gene3D" id="3.90.120.10">
    <property type="entry name" value="DNA Methylase, subunit A, domain 2"/>
    <property type="match status" value="1"/>
</dbReference>
<keyword evidence="10" id="KW-1185">Reference proteome</keyword>
<dbReference type="Proteomes" id="UP000049222">
    <property type="component" value="Unassembled WGS sequence"/>
</dbReference>
<comment type="similarity">
    <text evidence="7 8">Belongs to the class I-like SAM-binding methyltransferase superfamily. C5-methyltransferase family.</text>
</comment>
<evidence type="ECO:0000256" key="4">
    <source>
        <dbReference type="ARBA" id="ARBA00022691"/>
    </source>
</evidence>
<reference evidence="9 10" key="1">
    <citation type="submission" date="2015-07" db="EMBL/GenBank/DDBJ databases">
        <authorList>
            <person name="Noorani M."/>
        </authorList>
    </citation>
    <scope>NUCLEOTIDE SEQUENCE [LARGE SCALE GENOMIC DNA]</scope>
    <source>
        <strain evidence="9 10">CECT 7802</strain>
    </source>
</reference>
<evidence type="ECO:0000313" key="10">
    <source>
        <dbReference type="Proteomes" id="UP000049222"/>
    </source>
</evidence>
<dbReference type="EC" id="2.1.1.37" evidence="1"/>
<dbReference type="PANTHER" id="PTHR46098">
    <property type="entry name" value="TRNA (CYTOSINE(38)-C(5))-METHYLTRANSFERASE"/>
    <property type="match status" value="1"/>
</dbReference>
<dbReference type="RefSeq" id="WP_055086714.1">
    <property type="nucleotide sequence ID" value="NZ_CXSU01000012.1"/>
</dbReference>
<dbReference type="STRING" id="420998.JDO7802_02983"/>
<sequence length="382" mass="41669">MPRDTDHPPRYAEFFAGGGMVRAALSGRWDCALANDIDPMKCAVYADNWGDDHLIQGDIADLDEMRLRQPIDLYWASSPCQDFSLAGNGSGLGGQRSGVFLTWIAKIRATLADGHAPAIIAFENVMGLVTRNGGRDFAAVVTALSDLGYRVGGLEIDARDFVPQSRPRLFVIAVRADLDMADLTAAGPDGPYHTRRLTDFVARAPARIRKTWHWWRHAAPTNLGPTLAQMIDAAPDTPWFDAQTRRNLTAMMSPPSLSRLQTARAAGGVQVGTLYRRGRPGPSGVVRQRAEVRFDGIAGCLRTPAGGSSRQTLLLIEGGKLRARLLSTREAARLMGLPDSYRMPRNYNAAYKVAGDGVVVPVVQYLDETLFQPVMARAQVRA</sequence>
<dbReference type="PRINTS" id="PR00105">
    <property type="entry name" value="C5METTRFRASE"/>
</dbReference>
<evidence type="ECO:0000256" key="5">
    <source>
        <dbReference type="ARBA" id="ARBA00022747"/>
    </source>
</evidence>
<dbReference type="SUPFAM" id="SSF53335">
    <property type="entry name" value="S-adenosyl-L-methionine-dependent methyltransferases"/>
    <property type="match status" value="1"/>
</dbReference>
<evidence type="ECO:0000256" key="7">
    <source>
        <dbReference type="PROSITE-ProRule" id="PRU01016"/>
    </source>
</evidence>
<keyword evidence="2 7" id="KW-0489">Methyltransferase</keyword>
<organism evidence="9 10">
    <name type="scientific">Jannaschia donghaensis</name>
    <dbReference type="NCBI Taxonomy" id="420998"/>
    <lineage>
        <taxon>Bacteria</taxon>
        <taxon>Pseudomonadati</taxon>
        <taxon>Pseudomonadota</taxon>
        <taxon>Alphaproteobacteria</taxon>
        <taxon>Rhodobacterales</taxon>
        <taxon>Roseobacteraceae</taxon>
        <taxon>Jannaschia</taxon>
    </lineage>
</organism>
<keyword evidence="4 7" id="KW-0949">S-adenosyl-L-methionine</keyword>
<dbReference type="AlphaFoldDB" id="A0A0M6YKQ8"/>
<dbReference type="PROSITE" id="PS51679">
    <property type="entry name" value="SAM_MT_C5"/>
    <property type="match status" value="1"/>
</dbReference>
<dbReference type="PANTHER" id="PTHR46098:SF1">
    <property type="entry name" value="TRNA (CYTOSINE(38)-C(5))-METHYLTRANSFERASE"/>
    <property type="match status" value="1"/>
</dbReference>
<evidence type="ECO:0000256" key="6">
    <source>
        <dbReference type="ARBA" id="ARBA00047422"/>
    </source>
</evidence>
<dbReference type="InterPro" id="IPR050750">
    <property type="entry name" value="C5-MTase"/>
</dbReference>
<dbReference type="InterPro" id="IPR001525">
    <property type="entry name" value="C5_MeTfrase"/>
</dbReference>
<evidence type="ECO:0000256" key="1">
    <source>
        <dbReference type="ARBA" id="ARBA00011975"/>
    </source>
</evidence>
<keyword evidence="3 7" id="KW-0808">Transferase</keyword>
<evidence type="ECO:0000256" key="3">
    <source>
        <dbReference type="ARBA" id="ARBA00022679"/>
    </source>
</evidence>
<evidence type="ECO:0000256" key="2">
    <source>
        <dbReference type="ARBA" id="ARBA00022603"/>
    </source>
</evidence>
<dbReference type="OrthoDB" id="9813719at2"/>
<evidence type="ECO:0000256" key="8">
    <source>
        <dbReference type="RuleBase" id="RU000416"/>
    </source>
</evidence>
<comment type="catalytic activity">
    <reaction evidence="6">
        <text>a 2'-deoxycytidine in DNA + S-adenosyl-L-methionine = a 5-methyl-2'-deoxycytidine in DNA + S-adenosyl-L-homocysteine + H(+)</text>
        <dbReference type="Rhea" id="RHEA:13681"/>
        <dbReference type="Rhea" id="RHEA-COMP:11369"/>
        <dbReference type="Rhea" id="RHEA-COMP:11370"/>
        <dbReference type="ChEBI" id="CHEBI:15378"/>
        <dbReference type="ChEBI" id="CHEBI:57856"/>
        <dbReference type="ChEBI" id="CHEBI:59789"/>
        <dbReference type="ChEBI" id="CHEBI:85452"/>
        <dbReference type="ChEBI" id="CHEBI:85454"/>
        <dbReference type="EC" id="2.1.1.37"/>
    </reaction>
</comment>
<proteinExistence type="inferred from homology"/>
<feature type="active site" evidence="7">
    <location>
        <position position="80"/>
    </location>
</feature>
<dbReference type="InterPro" id="IPR029063">
    <property type="entry name" value="SAM-dependent_MTases_sf"/>
</dbReference>
<dbReference type="Gene3D" id="3.40.50.150">
    <property type="entry name" value="Vaccinia Virus protein VP39"/>
    <property type="match status" value="1"/>
</dbReference>
<dbReference type="GO" id="GO:0009307">
    <property type="term" value="P:DNA restriction-modification system"/>
    <property type="evidence" value="ECO:0007669"/>
    <property type="project" value="UniProtKB-KW"/>
</dbReference>
<accession>A0A0M6YKQ8</accession>
<protein>
    <recommendedName>
        <fullName evidence="1">DNA (cytosine-5-)-methyltransferase</fullName>
        <ecNumber evidence="1">2.1.1.37</ecNumber>
    </recommendedName>
</protein>
<dbReference type="GO" id="GO:0003886">
    <property type="term" value="F:DNA (cytosine-5-)-methyltransferase activity"/>
    <property type="evidence" value="ECO:0007669"/>
    <property type="project" value="UniProtKB-EC"/>
</dbReference>
<dbReference type="GO" id="GO:0032259">
    <property type="term" value="P:methylation"/>
    <property type="evidence" value="ECO:0007669"/>
    <property type="project" value="UniProtKB-KW"/>
</dbReference>
<dbReference type="NCBIfam" id="TIGR00675">
    <property type="entry name" value="dcm"/>
    <property type="match status" value="1"/>
</dbReference>
<gene>
    <name evidence="9" type="primary">banIM</name>
    <name evidence="9" type="ORF">JDO7802_02983</name>
</gene>
<dbReference type="EMBL" id="CXSU01000012">
    <property type="protein sequence ID" value="CTQ50952.1"/>
    <property type="molecule type" value="Genomic_DNA"/>
</dbReference>
<name>A0A0M6YKQ8_9RHOB</name>
<keyword evidence="5" id="KW-0680">Restriction system</keyword>